<dbReference type="Pfam" id="PF00595">
    <property type="entry name" value="PDZ"/>
    <property type="match status" value="3"/>
</dbReference>
<feature type="compositionally biased region" description="Basic and acidic residues" evidence="5">
    <location>
        <begin position="1500"/>
        <end position="1526"/>
    </location>
</feature>
<keyword evidence="2" id="KW-0132">Cell division</keyword>
<dbReference type="GO" id="GO:0051301">
    <property type="term" value="P:cell division"/>
    <property type="evidence" value="ECO:0007669"/>
    <property type="project" value="UniProtKB-KW"/>
</dbReference>
<feature type="compositionally biased region" description="Basic and acidic residues" evidence="5">
    <location>
        <begin position="976"/>
        <end position="994"/>
    </location>
</feature>
<feature type="region of interest" description="Disordered" evidence="5">
    <location>
        <begin position="661"/>
        <end position="721"/>
    </location>
</feature>
<feature type="compositionally biased region" description="Polar residues" evidence="5">
    <location>
        <begin position="1168"/>
        <end position="1184"/>
    </location>
</feature>
<evidence type="ECO:0000313" key="8">
    <source>
        <dbReference type="Proteomes" id="UP001187531"/>
    </source>
</evidence>
<name>A0AA88L9A3_ARTSF</name>
<dbReference type="GO" id="GO:0016324">
    <property type="term" value="C:apical plasma membrane"/>
    <property type="evidence" value="ECO:0007669"/>
    <property type="project" value="TreeGrafter"/>
</dbReference>
<feature type="compositionally biased region" description="Basic and acidic residues" evidence="5">
    <location>
        <begin position="844"/>
        <end position="854"/>
    </location>
</feature>
<feature type="compositionally biased region" description="Basic and acidic residues" evidence="5">
    <location>
        <begin position="1096"/>
        <end position="1122"/>
    </location>
</feature>
<evidence type="ECO:0000256" key="4">
    <source>
        <dbReference type="ARBA" id="ARBA00023306"/>
    </source>
</evidence>
<evidence type="ECO:0000259" key="6">
    <source>
        <dbReference type="PROSITE" id="PS50106"/>
    </source>
</evidence>
<feature type="region of interest" description="Disordered" evidence="5">
    <location>
        <begin position="974"/>
        <end position="994"/>
    </location>
</feature>
<dbReference type="GO" id="GO:0005938">
    <property type="term" value="C:cell cortex"/>
    <property type="evidence" value="ECO:0007669"/>
    <property type="project" value="TreeGrafter"/>
</dbReference>
<feature type="region of interest" description="Disordered" evidence="5">
    <location>
        <begin position="101"/>
        <end position="132"/>
    </location>
</feature>
<reference evidence="7" key="1">
    <citation type="submission" date="2023-07" db="EMBL/GenBank/DDBJ databases">
        <title>Chromosome-level genome assembly of Artemia franciscana.</title>
        <authorList>
            <person name="Jo E."/>
        </authorList>
    </citation>
    <scope>NUCLEOTIDE SEQUENCE</scope>
    <source>
        <tissue evidence="7">Whole body</tissue>
    </source>
</reference>
<dbReference type="InterPro" id="IPR036034">
    <property type="entry name" value="PDZ_sf"/>
</dbReference>
<feature type="compositionally biased region" description="Basic and acidic residues" evidence="5">
    <location>
        <begin position="1562"/>
        <end position="1571"/>
    </location>
</feature>
<evidence type="ECO:0000256" key="3">
    <source>
        <dbReference type="ARBA" id="ARBA00022737"/>
    </source>
</evidence>
<dbReference type="PROSITE" id="PS50106">
    <property type="entry name" value="PDZ"/>
    <property type="match status" value="3"/>
</dbReference>
<keyword evidence="3" id="KW-0677">Repeat</keyword>
<dbReference type="SUPFAM" id="SSF50156">
    <property type="entry name" value="PDZ domain-like"/>
    <property type="match status" value="3"/>
</dbReference>
<organism evidence="7 8">
    <name type="scientific">Artemia franciscana</name>
    <name type="common">Brine shrimp</name>
    <name type="synonym">Artemia sanfranciscana</name>
    <dbReference type="NCBI Taxonomy" id="6661"/>
    <lineage>
        <taxon>Eukaryota</taxon>
        <taxon>Metazoa</taxon>
        <taxon>Ecdysozoa</taxon>
        <taxon>Arthropoda</taxon>
        <taxon>Crustacea</taxon>
        <taxon>Branchiopoda</taxon>
        <taxon>Anostraca</taxon>
        <taxon>Artemiidae</taxon>
        <taxon>Artemia</taxon>
    </lineage>
</organism>
<feature type="compositionally biased region" description="Polar residues" evidence="5">
    <location>
        <begin position="860"/>
        <end position="882"/>
    </location>
</feature>
<dbReference type="Gene3D" id="3.10.20.90">
    <property type="entry name" value="Phosphatidylinositol 3-kinase Catalytic Subunit, Chain A, domain 1"/>
    <property type="match status" value="1"/>
</dbReference>
<dbReference type="FunFam" id="2.30.42.10:FF:000011">
    <property type="entry name" value="partitioning defective 3 homolog isoform X1"/>
    <property type="match status" value="1"/>
</dbReference>
<dbReference type="InterPro" id="IPR052213">
    <property type="entry name" value="PAR3"/>
</dbReference>
<feature type="compositionally biased region" description="Basic and acidic residues" evidence="5">
    <location>
        <begin position="261"/>
        <end position="275"/>
    </location>
</feature>
<evidence type="ECO:0000256" key="5">
    <source>
        <dbReference type="SAM" id="MobiDB-lite"/>
    </source>
</evidence>
<dbReference type="GO" id="GO:0043296">
    <property type="term" value="C:apical junction complex"/>
    <property type="evidence" value="ECO:0007669"/>
    <property type="project" value="TreeGrafter"/>
</dbReference>
<dbReference type="Proteomes" id="UP001187531">
    <property type="component" value="Unassembled WGS sequence"/>
</dbReference>
<keyword evidence="4" id="KW-0131">Cell cycle</keyword>
<dbReference type="PANTHER" id="PTHR16484">
    <property type="entry name" value="PARTITIONING DEFECTIVE 3 RELATED"/>
    <property type="match status" value="1"/>
</dbReference>
<dbReference type="GO" id="GO:0030010">
    <property type="term" value="P:establishment of cell polarity"/>
    <property type="evidence" value="ECO:0007669"/>
    <property type="project" value="TreeGrafter"/>
</dbReference>
<feature type="compositionally biased region" description="Polar residues" evidence="5">
    <location>
        <begin position="667"/>
        <end position="702"/>
    </location>
</feature>
<evidence type="ECO:0000256" key="2">
    <source>
        <dbReference type="ARBA" id="ARBA00022618"/>
    </source>
</evidence>
<feature type="compositionally biased region" description="Basic and acidic residues" evidence="5">
    <location>
        <begin position="817"/>
        <end position="833"/>
    </location>
</feature>
<dbReference type="GO" id="GO:0051660">
    <property type="term" value="P:establishment of centrosome localization"/>
    <property type="evidence" value="ECO:0007669"/>
    <property type="project" value="TreeGrafter"/>
</dbReference>
<evidence type="ECO:0000313" key="7">
    <source>
        <dbReference type="EMBL" id="KAK2717584.1"/>
    </source>
</evidence>
<accession>A0AA88L9A3</accession>
<feature type="compositionally biased region" description="Pro residues" evidence="5">
    <location>
        <begin position="1273"/>
        <end position="1284"/>
    </location>
</feature>
<feature type="domain" description="PDZ" evidence="6">
    <location>
        <begin position="298"/>
        <end position="383"/>
    </location>
</feature>
<dbReference type="Gene3D" id="2.30.42.10">
    <property type="match status" value="3"/>
</dbReference>
<dbReference type="CDD" id="cd23058">
    <property type="entry name" value="PDZ2_Par3-like"/>
    <property type="match status" value="1"/>
</dbReference>
<dbReference type="SMART" id="SM00228">
    <property type="entry name" value="PDZ"/>
    <property type="match status" value="3"/>
</dbReference>
<comment type="caution">
    <text evidence="7">The sequence shown here is derived from an EMBL/GenBank/DDBJ whole genome shotgun (WGS) entry which is preliminary data.</text>
</comment>
<dbReference type="GO" id="GO:0008104">
    <property type="term" value="P:intracellular protein localization"/>
    <property type="evidence" value="ECO:0007669"/>
    <property type="project" value="TreeGrafter"/>
</dbReference>
<dbReference type="Pfam" id="PF12053">
    <property type="entry name" value="Par3_HAL_N_term"/>
    <property type="match status" value="1"/>
</dbReference>
<feature type="region of interest" description="Disordered" evidence="5">
    <location>
        <begin position="814"/>
        <end position="947"/>
    </location>
</feature>
<proteinExistence type="inferred from homology"/>
<dbReference type="PANTHER" id="PTHR16484:SF17">
    <property type="entry name" value="BAZOOKA, ISOFORM B"/>
    <property type="match status" value="1"/>
</dbReference>
<feature type="compositionally biased region" description="Pro residues" evidence="5">
    <location>
        <begin position="1137"/>
        <end position="1153"/>
    </location>
</feature>
<dbReference type="GO" id="GO:0035091">
    <property type="term" value="F:phosphatidylinositol binding"/>
    <property type="evidence" value="ECO:0007669"/>
    <property type="project" value="TreeGrafter"/>
</dbReference>
<comment type="similarity">
    <text evidence="1">Belongs to the PAR3 family.</text>
</comment>
<feature type="compositionally biased region" description="Polar residues" evidence="5">
    <location>
        <begin position="767"/>
        <end position="786"/>
    </location>
</feature>
<protein>
    <recommendedName>
        <fullName evidence="6">PDZ domain-containing protein</fullName>
    </recommendedName>
</protein>
<feature type="compositionally biased region" description="Basic and acidic residues" evidence="5">
    <location>
        <begin position="905"/>
        <end position="935"/>
    </location>
</feature>
<feature type="compositionally biased region" description="Pro residues" evidence="5">
    <location>
        <begin position="1541"/>
        <end position="1557"/>
    </location>
</feature>
<dbReference type="GO" id="GO:0000226">
    <property type="term" value="P:microtubule cytoskeleton organization"/>
    <property type="evidence" value="ECO:0007669"/>
    <property type="project" value="TreeGrafter"/>
</dbReference>
<feature type="region of interest" description="Disordered" evidence="5">
    <location>
        <begin position="1482"/>
        <end position="1571"/>
    </location>
</feature>
<feature type="domain" description="PDZ" evidence="6">
    <location>
        <begin position="444"/>
        <end position="516"/>
    </location>
</feature>
<dbReference type="CDD" id="cd23059">
    <property type="entry name" value="PDZ3_Par3-like"/>
    <property type="match status" value="1"/>
</dbReference>
<feature type="compositionally biased region" description="Low complexity" evidence="5">
    <location>
        <begin position="938"/>
        <end position="947"/>
    </location>
</feature>
<feature type="compositionally biased region" description="Basic and acidic residues" evidence="5">
    <location>
        <begin position="883"/>
        <end position="895"/>
    </location>
</feature>
<feature type="compositionally biased region" description="Low complexity" evidence="5">
    <location>
        <begin position="1334"/>
        <end position="1343"/>
    </location>
</feature>
<dbReference type="GO" id="GO:0045197">
    <property type="term" value="P:establishment or maintenance of epithelial cell apical/basal polarity"/>
    <property type="evidence" value="ECO:0007669"/>
    <property type="project" value="TreeGrafter"/>
</dbReference>
<dbReference type="InterPro" id="IPR001478">
    <property type="entry name" value="PDZ"/>
</dbReference>
<sequence length="1571" mass="175713">MSMFDQYPSMCSLLKCERGVKKRVRLHRRSQTYSVFEHGLETEKEVVGVYRVALVEDTWNKTATLRSSNGAILDPDDQLTDVVDDREVLSATLGPIVIQQPIRQGSRGTSVKADGTSASSEGSPSPEPIQIGSHTFQPFARQAIEVTGDETEIPLQVRRGSEPSLNRLPPDVRTNLDIVDPKRWSAAVLADSDNNSKNDSYDKSGDESFLEERRVGSGREDELSAFARFVRNSNRMSMQPYGDFHWEDAADNAVNHFRSRSQGEEPRPGSMRREPVGSTCPPPEPSGNAGNISERTETVVLINDGSALGIHVVPAYDRQGRDLGLNVQGVEPGGRVSRDGRISAGDRIIEINGRSLQYVPFQRSQEIFRQALQCNELQLAILKKNEPKKQRIGSEERLICEENERMVDKEVATISSKNTKRTAEPGALNILATGNTRKIGRMYEIDLVKGTKGLGFSVTTRDNPAGGDCPIYVKKILPEGAAIEDGRLKAGDRLLEVNGISITGKTQEEAVSILRSIPQKGIGHLVVSRHDVVESSPALPRKLGVSIESLSGSSNFRNKEILTLDIPVHDTEKAGLGISVKGKTATQDQTTIDLGIFIKSVINGGAASRDGRLKPNDQLLSVNGTPLAGMTNSEAMSTLRRLVHSEGPVQGCITLTVARKVGDSSGRDSTSSMLSNSSGCENGNKSDGGVTDNSGNSDSSGRTVIFIGENPSANNNRDSNRNQVLVLPAASSEERLQPPPRAPPAINPMLNRLVGTRNESYFKATRDTTASSQIYDSSRGQRQVTGQHHKGQSIYSTAQGEHILLQEDYTMRNMQKQRGESQESHPPTYRKDSYSTNDAALSDRMSEKSDRPSDTETLPYESQTSLEESASGFTRDQPGRQSMSEKRHATLDAKSTDTYQRQKKAKEERTKQPDREERDEVISPRDAEIRKKKETGPSLGLKKSSSLESLQTRVHEIRMQNDSNYPYMGPGVKPMRSWDEREKSQPTPLEEKIGKENIKDDDLRSGVPQVALDLADQNLYGRTPGDVKKVSKTKKSSLLRGLGSVFRFGKHRKDDAPLEIVSRSEYADSHELSRHMLRRTLPHERLRATTEPPANEVEREESRTPADEEQRKVQEQYRRLVERGMGPPGFADLIPPSSRPRIPPSDSRGPPPYHHTQRSGDHPRTRQRPASSQEIVHGRSSSFDMTKRQPTRYEPQGQPPNYVNVEEKHEQISRRQQQYRSQRSHRESRESKADRPISNYYEYESLQNRQSSQHHHPPRFQSDLPTIQQGSKPKPPYPLPPCPPQGYQQQTQRKQDRGYTTGYGRDKRMPLQSNIFDPLCPPRQQTQHSHPRYSQGQSQFQVPQPVPPSIYGSDRRPGAPIRMQNDSNYPYMGPGVKPMRSWDEREKSQPTPLEEKIGKENIKDDDLRSGVPQVALDLADQNLYGRTPGDVKKVTKTKKSSLLRGLGSVFRFGKHRKNDAPLEIVSRSEYADSHELSRHMLRRTLPHERLRATTEPPANEVEREESRTPADEEQRKVQEQYRRLVERGMGSPGFADLTPPSSRPRIPPSDSRGPPPYHHTQRSGDHPRTRQ</sequence>
<feature type="region of interest" description="Disordered" evidence="5">
    <location>
        <begin position="190"/>
        <end position="217"/>
    </location>
</feature>
<evidence type="ECO:0000256" key="1">
    <source>
        <dbReference type="ARBA" id="ARBA00005358"/>
    </source>
</evidence>
<feature type="domain" description="PDZ" evidence="6">
    <location>
        <begin position="565"/>
        <end position="641"/>
    </location>
</feature>
<dbReference type="GO" id="GO:0007155">
    <property type="term" value="P:cell adhesion"/>
    <property type="evidence" value="ECO:0007669"/>
    <property type="project" value="TreeGrafter"/>
</dbReference>
<gene>
    <name evidence="7" type="ORF">QYM36_006381</name>
</gene>
<keyword evidence="8" id="KW-1185">Reference proteome</keyword>
<feature type="compositionally biased region" description="Polar residues" evidence="5">
    <location>
        <begin position="711"/>
        <end position="721"/>
    </location>
</feature>
<feature type="non-terminal residue" evidence="7">
    <location>
        <position position="1571"/>
    </location>
</feature>
<feature type="region of interest" description="Disordered" evidence="5">
    <location>
        <begin position="765"/>
        <end position="798"/>
    </location>
</feature>
<dbReference type="GO" id="GO:0005912">
    <property type="term" value="C:adherens junction"/>
    <property type="evidence" value="ECO:0007669"/>
    <property type="project" value="TreeGrafter"/>
</dbReference>
<feature type="region of interest" description="Disordered" evidence="5">
    <location>
        <begin position="1078"/>
        <end position="1371"/>
    </location>
</feature>
<dbReference type="EMBL" id="JAVRJZ010000010">
    <property type="protein sequence ID" value="KAK2717584.1"/>
    <property type="molecule type" value="Genomic_DNA"/>
</dbReference>
<feature type="region of interest" description="Disordered" evidence="5">
    <location>
        <begin position="258"/>
        <end position="291"/>
    </location>
</feature>
<feature type="compositionally biased region" description="Basic and acidic residues" evidence="5">
    <location>
        <begin position="1224"/>
        <end position="1235"/>
    </location>
</feature>
<feature type="compositionally biased region" description="Basic and acidic residues" evidence="5">
    <location>
        <begin position="194"/>
        <end position="217"/>
    </location>
</feature>
<dbReference type="InterPro" id="IPR021922">
    <property type="entry name" value="Par3/HAL_N"/>
</dbReference>